<evidence type="ECO:0000256" key="4">
    <source>
        <dbReference type="RuleBase" id="RU004273"/>
    </source>
</evidence>
<evidence type="ECO:0000256" key="2">
    <source>
        <dbReference type="ARBA" id="ARBA00022723"/>
    </source>
</evidence>
<dbReference type="Proteomes" id="UP001281761">
    <property type="component" value="Unassembled WGS sequence"/>
</dbReference>
<keyword evidence="4 7" id="KW-0378">Hydrolase</keyword>
<keyword evidence="8" id="KW-1185">Reference proteome</keyword>
<evidence type="ECO:0000256" key="1">
    <source>
        <dbReference type="ARBA" id="ARBA00001936"/>
    </source>
</evidence>
<dbReference type="EC" id="3.1.3.16" evidence="4"/>
<dbReference type="GO" id="GO:0004722">
    <property type="term" value="F:protein serine/threonine phosphatase activity"/>
    <property type="evidence" value="ECO:0007669"/>
    <property type="project" value="UniProtKB-EC"/>
</dbReference>
<dbReference type="SMART" id="SM00156">
    <property type="entry name" value="PP2Ac"/>
    <property type="match status" value="1"/>
</dbReference>
<dbReference type="Gene3D" id="3.60.21.10">
    <property type="match status" value="1"/>
</dbReference>
<dbReference type="PRINTS" id="PR00114">
    <property type="entry name" value="STPHPHTASE"/>
</dbReference>
<organism evidence="7 8">
    <name type="scientific">Blattamonas nauphoetae</name>
    <dbReference type="NCBI Taxonomy" id="2049346"/>
    <lineage>
        <taxon>Eukaryota</taxon>
        <taxon>Metamonada</taxon>
        <taxon>Preaxostyla</taxon>
        <taxon>Oxymonadida</taxon>
        <taxon>Blattamonas</taxon>
    </lineage>
</organism>
<comment type="catalytic activity">
    <reaction evidence="4">
        <text>O-phospho-L-threonyl-[protein] + H2O = L-threonyl-[protein] + phosphate</text>
        <dbReference type="Rhea" id="RHEA:47004"/>
        <dbReference type="Rhea" id="RHEA-COMP:11060"/>
        <dbReference type="Rhea" id="RHEA-COMP:11605"/>
        <dbReference type="ChEBI" id="CHEBI:15377"/>
        <dbReference type="ChEBI" id="CHEBI:30013"/>
        <dbReference type="ChEBI" id="CHEBI:43474"/>
        <dbReference type="ChEBI" id="CHEBI:61977"/>
        <dbReference type="EC" id="3.1.3.16"/>
    </reaction>
</comment>
<sequence length="341" mass="38643">MSRPVRHGPPPRRQGVQSRADPLDVPNPVTPTYCNTLIEHLQNQKRLKISQVNAILSQTRKVLEAQPNILEINVPEGKEITIIGDTHGQYYDVLNLFQLNGLPSDENPYLVNGDWVDRGSFGTEIALVFFALKLAYPKSMHLLRGNHESAMCTKEYGFKAEVEDKYNTAVYQNFLYIFNALPICTVINRRIFVCHGGLFTRTNVRLDEIRRVNRFTEPGEEGGEVLMAQMLWSDPMETPGQRQSMRPYGCSFGPNVTDEFLEKNGLQMIIRSHEVRQQGYSVEHGGKLITLFSAPSYMGDTNKAAYLRLSGTNLEIRPFQYTAVPSPSAKLYYDQNSCKAM</sequence>
<dbReference type="InterPro" id="IPR051134">
    <property type="entry name" value="PPP_phosphatase"/>
</dbReference>
<accession>A0ABQ9YKN4</accession>
<dbReference type="EMBL" id="JARBJD010000003">
    <property type="protein sequence ID" value="KAK2964314.1"/>
    <property type="molecule type" value="Genomic_DNA"/>
</dbReference>
<evidence type="ECO:0000256" key="5">
    <source>
        <dbReference type="SAM" id="MobiDB-lite"/>
    </source>
</evidence>
<feature type="compositionally biased region" description="Basic residues" evidence="5">
    <location>
        <begin position="1"/>
        <end position="10"/>
    </location>
</feature>
<evidence type="ECO:0000313" key="8">
    <source>
        <dbReference type="Proteomes" id="UP001281761"/>
    </source>
</evidence>
<evidence type="ECO:0000259" key="6">
    <source>
        <dbReference type="PROSITE" id="PS00125"/>
    </source>
</evidence>
<name>A0ABQ9YKN4_9EUKA</name>
<dbReference type="PROSITE" id="PS00125">
    <property type="entry name" value="SER_THR_PHOSPHATASE"/>
    <property type="match status" value="1"/>
</dbReference>
<dbReference type="Pfam" id="PF00149">
    <property type="entry name" value="Metallophos"/>
    <property type="match status" value="1"/>
</dbReference>
<comment type="caution">
    <text evidence="7">The sequence shown here is derived from an EMBL/GenBank/DDBJ whole genome shotgun (WGS) entry which is preliminary data.</text>
</comment>
<dbReference type="InterPro" id="IPR029052">
    <property type="entry name" value="Metallo-depent_PP-like"/>
</dbReference>
<feature type="domain" description="Serine/threonine specific protein phosphatases" evidence="6">
    <location>
        <begin position="143"/>
        <end position="148"/>
    </location>
</feature>
<gene>
    <name evidence="7" type="ORF">BLNAU_845</name>
</gene>
<feature type="region of interest" description="Disordered" evidence="5">
    <location>
        <begin position="1"/>
        <end position="27"/>
    </location>
</feature>
<keyword evidence="3" id="KW-0464">Manganese</keyword>
<protein>
    <recommendedName>
        <fullName evidence="4">Serine/threonine-protein phosphatase</fullName>
        <ecNumber evidence="4">3.1.3.16</ecNumber>
    </recommendedName>
</protein>
<dbReference type="PANTHER" id="PTHR45668:SF5">
    <property type="entry name" value="SERINE_THREONINE-PROTEIN PHOSPHATASE 5"/>
    <property type="match status" value="1"/>
</dbReference>
<comment type="similarity">
    <text evidence="4">Belongs to the PPP phosphatase family.</text>
</comment>
<evidence type="ECO:0000256" key="3">
    <source>
        <dbReference type="ARBA" id="ARBA00023211"/>
    </source>
</evidence>
<evidence type="ECO:0000313" key="7">
    <source>
        <dbReference type="EMBL" id="KAK2964314.1"/>
    </source>
</evidence>
<proteinExistence type="inferred from homology"/>
<dbReference type="InterPro" id="IPR004843">
    <property type="entry name" value="Calcineurin-like_PHP"/>
</dbReference>
<reference evidence="7 8" key="1">
    <citation type="journal article" date="2022" name="bioRxiv">
        <title>Genomics of Preaxostyla Flagellates Illuminates Evolutionary Transitions and the Path Towards Mitochondrial Loss.</title>
        <authorList>
            <person name="Novak L.V.F."/>
            <person name="Treitli S.C."/>
            <person name="Pyrih J."/>
            <person name="Halakuc P."/>
            <person name="Pipaliya S.V."/>
            <person name="Vacek V."/>
            <person name="Brzon O."/>
            <person name="Soukal P."/>
            <person name="Eme L."/>
            <person name="Dacks J.B."/>
            <person name="Karnkowska A."/>
            <person name="Elias M."/>
            <person name="Hampl V."/>
        </authorList>
    </citation>
    <scope>NUCLEOTIDE SEQUENCE [LARGE SCALE GENOMIC DNA]</scope>
    <source>
        <strain evidence="7">NAU3</strain>
        <tissue evidence="7">Gut</tissue>
    </source>
</reference>
<comment type="cofactor">
    <cofactor evidence="1">
        <name>Mn(2+)</name>
        <dbReference type="ChEBI" id="CHEBI:29035"/>
    </cofactor>
</comment>
<keyword evidence="2" id="KW-0479">Metal-binding</keyword>
<dbReference type="SUPFAM" id="SSF56300">
    <property type="entry name" value="Metallo-dependent phosphatases"/>
    <property type="match status" value="1"/>
</dbReference>
<dbReference type="InterPro" id="IPR006186">
    <property type="entry name" value="Ser/Thr-sp_prot-phosphatase"/>
</dbReference>
<dbReference type="PANTHER" id="PTHR45668">
    <property type="entry name" value="SERINE/THREONINE-PROTEIN PHOSPHATASE 5-RELATED"/>
    <property type="match status" value="1"/>
</dbReference>